<evidence type="ECO:0000313" key="17">
    <source>
        <dbReference type="Proteomes" id="UP000054558"/>
    </source>
</evidence>
<evidence type="ECO:0000259" key="15">
    <source>
        <dbReference type="PROSITE" id="PS51726"/>
    </source>
</evidence>
<dbReference type="Gene3D" id="3.40.630.30">
    <property type="match status" value="1"/>
</dbReference>
<feature type="compositionally biased region" description="Low complexity" evidence="14">
    <location>
        <begin position="168"/>
        <end position="181"/>
    </location>
</feature>
<feature type="compositionally biased region" description="Low complexity" evidence="14">
    <location>
        <begin position="119"/>
        <end position="129"/>
    </location>
</feature>
<dbReference type="InterPro" id="IPR002717">
    <property type="entry name" value="HAT_MYST-type"/>
</dbReference>
<keyword evidence="10" id="KW-0804">Transcription</keyword>
<dbReference type="EMBL" id="DF237152">
    <property type="protein sequence ID" value="GAQ84730.1"/>
    <property type="molecule type" value="Genomic_DNA"/>
</dbReference>
<dbReference type="OrthoDB" id="787137at2759"/>
<feature type="active site" description="Proton donor/acceptor" evidence="13">
    <location>
        <position position="528"/>
    </location>
</feature>
<keyword evidence="9" id="KW-0805">Transcription regulation</keyword>
<protein>
    <recommendedName>
        <fullName evidence="3">histone acetyltransferase</fullName>
        <ecNumber evidence="3">2.3.1.48</ecNumber>
    </recommendedName>
</protein>
<proteinExistence type="inferred from homology"/>
<keyword evidence="11" id="KW-0539">Nucleus</keyword>
<evidence type="ECO:0000256" key="14">
    <source>
        <dbReference type="SAM" id="MobiDB-lite"/>
    </source>
</evidence>
<dbReference type="Pfam" id="PF17772">
    <property type="entry name" value="zf-MYST"/>
    <property type="match status" value="1"/>
</dbReference>
<evidence type="ECO:0000256" key="3">
    <source>
        <dbReference type="ARBA" id="ARBA00013184"/>
    </source>
</evidence>
<dbReference type="EC" id="2.3.1.48" evidence="3"/>
<dbReference type="PANTHER" id="PTHR10615:SF219">
    <property type="entry name" value="HISTONE ACETYLTRANSFERASE KAT5"/>
    <property type="match status" value="1"/>
</dbReference>
<dbReference type="Gene3D" id="2.30.30.140">
    <property type="match status" value="1"/>
</dbReference>
<evidence type="ECO:0000256" key="2">
    <source>
        <dbReference type="ARBA" id="ARBA00010107"/>
    </source>
</evidence>
<keyword evidence="7" id="KW-0862">Zinc</keyword>
<dbReference type="Gene3D" id="3.30.60.60">
    <property type="entry name" value="N-acetyl transferase-like"/>
    <property type="match status" value="1"/>
</dbReference>
<dbReference type="InterPro" id="IPR050603">
    <property type="entry name" value="MYST_HAT"/>
</dbReference>
<dbReference type="SUPFAM" id="SSF54160">
    <property type="entry name" value="Chromo domain-like"/>
    <property type="match status" value="1"/>
</dbReference>
<comment type="subcellular location">
    <subcellularLocation>
        <location evidence="1">Nucleus</location>
    </subcellularLocation>
</comment>
<evidence type="ECO:0000256" key="10">
    <source>
        <dbReference type="ARBA" id="ARBA00023163"/>
    </source>
</evidence>
<organism evidence="16 17">
    <name type="scientific">Klebsormidium nitens</name>
    <name type="common">Green alga</name>
    <name type="synonym">Ulothrix nitens</name>
    <dbReference type="NCBI Taxonomy" id="105231"/>
    <lineage>
        <taxon>Eukaryota</taxon>
        <taxon>Viridiplantae</taxon>
        <taxon>Streptophyta</taxon>
        <taxon>Klebsormidiophyceae</taxon>
        <taxon>Klebsormidiales</taxon>
        <taxon>Klebsormidiaceae</taxon>
        <taxon>Klebsormidium</taxon>
    </lineage>
</organism>
<dbReference type="InterPro" id="IPR025995">
    <property type="entry name" value="Tudor-knot"/>
</dbReference>
<feature type="region of interest" description="Disordered" evidence="14">
    <location>
        <begin position="258"/>
        <end position="285"/>
    </location>
</feature>
<evidence type="ECO:0000313" key="16">
    <source>
        <dbReference type="EMBL" id="GAQ84730.1"/>
    </source>
</evidence>
<feature type="domain" description="MYST-type HAT" evidence="15">
    <location>
        <begin position="323"/>
        <end position="624"/>
    </location>
</feature>
<sequence length="634" mass="69967">MLPAEATMPRLDETQSPLPSVHLPKQSSARGNHAFPENGGTGRLPPSMAHASPSLREQDAAPLHAKLPVLGAASVSGTGKRLANAQAPRQHATGGFSASQVREGGSPSAAAVQSDSRARVGGVAEGRAGLQAGSASLRESQTPGKAAEQSGYRLSDSNGVRVDGNGAGPSSNGGNPGPSNGMAKDYSVGDKVAALASFDQSYHMAEVIERRKHRKGGQYDYYIHYLDQNKRLDEWLPPSKVEPWTAAEFSGRGTGFGLSPLATPGTPGYSAGDKADPFTPGGSDRKLTRNLKRKYDAEHHVQKSVEDLPPIDQSLEKAHEEKTKMKNIQQIVVGKHAIDTWYYSPYPDDYASELKLYICEYCLKYMRKAKTLQAHLQKCTTHRPPGEEIYHADYPIWSRLPKAEGENGRRERSPAPIVKNMVTLSMYEVDGVKNKVYCQNLCLLAKLFLDHKTLYYDVDPFLFYVLTECDEDGHHIVGYFSKEKHSAEEYNLACIMTLPPYQRNGYGRFLIAFSYELSRKEGKVGTPERPLSDLGQVSFRSYWMRVILEIIKEHRANISVKDISALTAIKTEDIVATLQPLNLIKYWKGQHIISATVKLIDEHLKAIDHQPLPKIESAKLTWTPPASPALKKPR</sequence>
<dbReference type="FunFam" id="3.40.630.30:FF:000002">
    <property type="entry name" value="Histone acetyltransferase"/>
    <property type="match status" value="1"/>
</dbReference>
<dbReference type="Pfam" id="PF11717">
    <property type="entry name" value="Tudor-knot"/>
    <property type="match status" value="1"/>
</dbReference>
<feature type="region of interest" description="Disordered" evidence="14">
    <location>
        <begin position="1"/>
        <end position="56"/>
    </location>
</feature>
<feature type="region of interest" description="Disordered" evidence="14">
    <location>
        <begin position="80"/>
        <end position="185"/>
    </location>
</feature>
<evidence type="ECO:0000256" key="13">
    <source>
        <dbReference type="PIRSR" id="PIRSR602717-51"/>
    </source>
</evidence>
<evidence type="ECO:0000256" key="4">
    <source>
        <dbReference type="ARBA" id="ARBA00022679"/>
    </source>
</evidence>
<dbReference type="Pfam" id="PF01853">
    <property type="entry name" value="MOZ_SAS"/>
    <property type="match status" value="1"/>
</dbReference>
<comment type="similarity">
    <text evidence="2">Belongs to the MYST (SAS/MOZ) family.</text>
</comment>
<dbReference type="Gene3D" id="1.10.10.10">
    <property type="entry name" value="Winged helix-like DNA-binding domain superfamily/Winged helix DNA-binding domain"/>
    <property type="match status" value="1"/>
</dbReference>
<dbReference type="PROSITE" id="PS51726">
    <property type="entry name" value="MYST_HAT"/>
    <property type="match status" value="1"/>
</dbReference>
<evidence type="ECO:0000256" key="9">
    <source>
        <dbReference type="ARBA" id="ARBA00023015"/>
    </source>
</evidence>
<reference evidence="16 17" key="1">
    <citation type="journal article" date="2014" name="Nat. Commun.">
        <title>Klebsormidium flaccidum genome reveals primary factors for plant terrestrial adaptation.</title>
        <authorList>
            <person name="Hori K."/>
            <person name="Maruyama F."/>
            <person name="Fujisawa T."/>
            <person name="Togashi T."/>
            <person name="Yamamoto N."/>
            <person name="Seo M."/>
            <person name="Sato S."/>
            <person name="Yamada T."/>
            <person name="Mori H."/>
            <person name="Tajima N."/>
            <person name="Moriyama T."/>
            <person name="Ikeuchi M."/>
            <person name="Watanabe M."/>
            <person name="Wada H."/>
            <person name="Kobayashi K."/>
            <person name="Saito M."/>
            <person name="Masuda T."/>
            <person name="Sasaki-Sekimoto Y."/>
            <person name="Mashiguchi K."/>
            <person name="Awai K."/>
            <person name="Shimojima M."/>
            <person name="Masuda S."/>
            <person name="Iwai M."/>
            <person name="Nobusawa T."/>
            <person name="Narise T."/>
            <person name="Kondo S."/>
            <person name="Saito H."/>
            <person name="Sato R."/>
            <person name="Murakawa M."/>
            <person name="Ihara Y."/>
            <person name="Oshima-Yamada Y."/>
            <person name="Ohtaka K."/>
            <person name="Satoh M."/>
            <person name="Sonobe K."/>
            <person name="Ishii M."/>
            <person name="Ohtani R."/>
            <person name="Kanamori-Sato M."/>
            <person name="Honoki R."/>
            <person name="Miyazaki D."/>
            <person name="Mochizuki H."/>
            <person name="Umetsu J."/>
            <person name="Higashi K."/>
            <person name="Shibata D."/>
            <person name="Kamiya Y."/>
            <person name="Sato N."/>
            <person name="Nakamura Y."/>
            <person name="Tabata S."/>
            <person name="Ida S."/>
            <person name="Kurokawa K."/>
            <person name="Ohta H."/>
        </authorList>
    </citation>
    <scope>NUCLEOTIDE SEQUENCE [LARGE SCALE GENOMIC DNA]</scope>
    <source>
        <strain evidence="16 17">NIES-2285</strain>
    </source>
</reference>
<feature type="compositionally biased region" description="Polar residues" evidence="14">
    <location>
        <begin position="133"/>
        <end position="143"/>
    </location>
</feature>
<dbReference type="GO" id="GO:0004402">
    <property type="term" value="F:histone acetyltransferase activity"/>
    <property type="evidence" value="ECO:0007669"/>
    <property type="project" value="InterPro"/>
</dbReference>
<evidence type="ECO:0000256" key="7">
    <source>
        <dbReference type="ARBA" id="ARBA00022833"/>
    </source>
</evidence>
<keyword evidence="5" id="KW-0479">Metal-binding</keyword>
<dbReference type="GO" id="GO:0005634">
    <property type="term" value="C:nucleus"/>
    <property type="evidence" value="ECO:0007669"/>
    <property type="project" value="UniProtKB-SubCell"/>
</dbReference>
<dbReference type="AlphaFoldDB" id="A0A1Y1I1E7"/>
<dbReference type="STRING" id="105231.A0A1Y1I1E7"/>
<gene>
    <name evidence="16" type="ORF">KFL_002030120</name>
</gene>
<evidence type="ECO:0000256" key="11">
    <source>
        <dbReference type="ARBA" id="ARBA00023242"/>
    </source>
</evidence>
<dbReference type="GO" id="GO:0008270">
    <property type="term" value="F:zinc ion binding"/>
    <property type="evidence" value="ECO:0007669"/>
    <property type="project" value="UniProtKB-KW"/>
</dbReference>
<evidence type="ECO:0000256" key="1">
    <source>
        <dbReference type="ARBA" id="ARBA00004123"/>
    </source>
</evidence>
<keyword evidence="17" id="KW-1185">Reference proteome</keyword>
<evidence type="ECO:0000256" key="5">
    <source>
        <dbReference type="ARBA" id="ARBA00022723"/>
    </source>
</evidence>
<keyword evidence="4 16" id="KW-0808">Transferase</keyword>
<dbReference type="InterPro" id="IPR016181">
    <property type="entry name" value="Acyl_CoA_acyltransferase"/>
</dbReference>
<dbReference type="GO" id="GO:0006355">
    <property type="term" value="P:regulation of DNA-templated transcription"/>
    <property type="evidence" value="ECO:0007669"/>
    <property type="project" value="InterPro"/>
</dbReference>
<evidence type="ECO:0000256" key="6">
    <source>
        <dbReference type="ARBA" id="ARBA00022771"/>
    </source>
</evidence>
<dbReference type="OMA" id="CWKTGVA"/>
<evidence type="ECO:0000256" key="8">
    <source>
        <dbReference type="ARBA" id="ARBA00022990"/>
    </source>
</evidence>
<accession>A0A1Y1I1E7</accession>
<dbReference type="CDD" id="cd04301">
    <property type="entry name" value="NAT_SF"/>
    <property type="match status" value="1"/>
</dbReference>
<dbReference type="InterPro" id="IPR040706">
    <property type="entry name" value="Zf-MYST"/>
</dbReference>
<evidence type="ECO:0000256" key="12">
    <source>
        <dbReference type="ARBA" id="ARBA00023315"/>
    </source>
</evidence>
<dbReference type="FunFam" id="1.10.10.10:FF:000022">
    <property type="entry name" value="Histone acetyltransferase"/>
    <property type="match status" value="1"/>
</dbReference>
<dbReference type="InterPro" id="IPR036388">
    <property type="entry name" value="WH-like_DNA-bd_sf"/>
</dbReference>
<dbReference type="InterPro" id="IPR016197">
    <property type="entry name" value="Chromo-like_dom_sf"/>
</dbReference>
<name>A0A1Y1I1E7_KLENI</name>
<dbReference type="PANTHER" id="PTHR10615">
    <property type="entry name" value="HISTONE ACETYLTRANSFERASE"/>
    <property type="match status" value="1"/>
</dbReference>
<dbReference type="SUPFAM" id="SSF55729">
    <property type="entry name" value="Acyl-CoA N-acyltransferases (Nat)"/>
    <property type="match status" value="1"/>
</dbReference>
<keyword evidence="12" id="KW-0012">Acyltransferase</keyword>
<dbReference type="Proteomes" id="UP000054558">
    <property type="component" value="Unassembled WGS sequence"/>
</dbReference>
<keyword evidence="8" id="KW-0007">Acetylation</keyword>
<dbReference type="FunFam" id="3.30.60.60:FF:000001">
    <property type="entry name" value="Histone acetyltransferase"/>
    <property type="match status" value="1"/>
</dbReference>
<keyword evidence="6" id="KW-0863">Zinc-finger</keyword>